<proteinExistence type="predicted"/>
<dbReference type="SUPFAM" id="SSF53098">
    <property type="entry name" value="Ribonuclease H-like"/>
    <property type="match status" value="3"/>
</dbReference>
<dbReference type="InterPro" id="IPR011993">
    <property type="entry name" value="PH-like_dom_sf"/>
</dbReference>
<evidence type="ECO:0000256" key="2">
    <source>
        <dbReference type="ARBA" id="ARBA00022612"/>
    </source>
</evidence>
<dbReference type="InterPro" id="IPR012337">
    <property type="entry name" value="RNaseH-like_sf"/>
</dbReference>
<evidence type="ECO:0000259" key="19">
    <source>
        <dbReference type="PROSITE" id="PS50994"/>
    </source>
</evidence>
<evidence type="ECO:0000256" key="6">
    <source>
        <dbReference type="ARBA" id="ARBA00022741"/>
    </source>
</evidence>
<feature type="compositionally biased region" description="Basic and acidic residues" evidence="18">
    <location>
        <begin position="1188"/>
        <end position="1211"/>
    </location>
</feature>
<dbReference type="SUPFAM" id="SSF81995">
    <property type="entry name" value="beta-sandwich domain of Sec23/24"/>
    <property type="match status" value="1"/>
</dbReference>
<feature type="compositionally biased region" description="Low complexity" evidence="18">
    <location>
        <begin position="1907"/>
        <end position="1919"/>
    </location>
</feature>
<dbReference type="Pfam" id="PF07727">
    <property type="entry name" value="RVT_2"/>
    <property type="match status" value="2"/>
</dbReference>
<evidence type="ECO:0000256" key="18">
    <source>
        <dbReference type="SAM" id="MobiDB-lite"/>
    </source>
</evidence>
<feature type="region of interest" description="Disordered" evidence="18">
    <location>
        <begin position="567"/>
        <end position="603"/>
    </location>
</feature>
<dbReference type="PANTHER" id="PTHR42648:SF11">
    <property type="entry name" value="TRANSPOSON TY4-P GAG-POL POLYPROTEIN"/>
    <property type="match status" value="1"/>
</dbReference>
<dbReference type="Proteomes" id="UP001235939">
    <property type="component" value="Chromosome 07"/>
</dbReference>
<dbReference type="EMBL" id="CP092869">
    <property type="protein sequence ID" value="UYV70259.1"/>
    <property type="molecule type" value="Genomic_DNA"/>
</dbReference>
<dbReference type="InterPro" id="IPR039537">
    <property type="entry name" value="Retrotran_Ty1/copia-like"/>
</dbReference>
<evidence type="ECO:0000256" key="13">
    <source>
        <dbReference type="ARBA" id="ARBA00022918"/>
    </source>
</evidence>
<dbReference type="InterPro" id="IPR041588">
    <property type="entry name" value="Integrase_H2C2"/>
</dbReference>
<evidence type="ECO:0000313" key="21">
    <source>
        <dbReference type="Proteomes" id="UP001235939"/>
    </source>
</evidence>
<dbReference type="InterPro" id="IPR001584">
    <property type="entry name" value="Integrase_cat-core"/>
</dbReference>
<dbReference type="Pfam" id="PF25597">
    <property type="entry name" value="SH3_retrovirus"/>
    <property type="match status" value="1"/>
</dbReference>
<evidence type="ECO:0000256" key="11">
    <source>
        <dbReference type="ARBA" id="ARBA00022842"/>
    </source>
</evidence>
<evidence type="ECO:0000256" key="1">
    <source>
        <dbReference type="ARBA" id="ARBA00002180"/>
    </source>
</evidence>
<dbReference type="Pfam" id="PF00665">
    <property type="entry name" value="rve"/>
    <property type="match status" value="2"/>
</dbReference>
<dbReference type="Gene3D" id="2.30.29.30">
    <property type="entry name" value="Pleckstrin-homology domain (PH domain)/Phosphotyrosine-binding domain (PTB)"/>
    <property type="match status" value="1"/>
</dbReference>
<evidence type="ECO:0000256" key="10">
    <source>
        <dbReference type="ARBA" id="ARBA00022840"/>
    </source>
</evidence>
<feature type="domain" description="Integrase catalytic" evidence="19">
    <location>
        <begin position="292"/>
        <end position="458"/>
    </location>
</feature>
<dbReference type="SUPFAM" id="SSF50729">
    <property type="entry name" value="PH domain-like"/>
    <property type="match status" value="1"/>
</dbReference>
<dbReference type="Pfam" id="PF13976">
    <property type="entry name" value="gag_pre-integrs"/>
    <property type="match status" value="2"/>
</dbReference>
<dbReference type="Pfam" id="PF17921">
    <property type="entry name" value="Integrase_H2C2"/>
    <property type="match status" value="1"/>
</dbReference>
<dbReference type="InterPro" id="IPR025724">
    <property type="entry name" value="GAG-pre-integrase_dom"/>
</dbReference>
<evidence type="ECO:0000256" key="16">
    <source>
        <dbReference type="ARBA" id="ARBA00023172"/>
    </source>
</evidence>
<keyword evidence="5" id="KW-0479">Metal-binding</keyword>
<evidence type="ECO:0000256" key="12">
    <source>
        <dbReference type="ARBA" id="ARBA00022908"/>
    </source>
</evidence>
<dbReference type="PROSITE" id="PS50994">
    <property type="entry name" value="INTEGRASE"/>
    <property type="match status" value="3"/>
</dbReference>
<feature type="compositionally biased region" description="Basic and acidic residues" evidence="18">
    <location>
        <begin position="1897"/>
        <end position="1906"/>
    </location>
</feature>
<keyword evidence="10" id="KW-0067">ATP-binding</keyword>
<dbReference type="InterPro" id="IPR054722">
    <property type="entry name" value="PolX-like_BBD"/>
</dbReference>
<comment type="function">
    <text evidence="1">The aspartyl protease (PR) mediates the proteolytic cleavages of the Gag and Gag-Pol polyproteins after assembly of the VLP.</text>
</comment>
<accession>A0ABY6KN25</accession>
<dbReference type="InterPro" id="IPR013103">
    <property type="entry name" value="RVT_2"/>
</dbReference>
<dbReference type="InterPro" id="IPR057670">
    <property type="entry name" value="SH3_retrovirus"/>
</dbReference>
<evidence type="ECO:0000256" key="4">
    <source>
        <dbReference type="ARBA" id="ARBA00022722"/>
    </source>
</evidence>
<feature type="compositionally biased region" description="Basic and acidic residues" evidence="18">
    <location>
        <begin position="594"/>
        <end position="603"/>
    </location>
</feature>
<organism evidence="20 21">
    <name type="scientific">Cordylochernes scorpioides</name>
    <dbReference type="NCBI Taxonomy" id="51811"/>
    <lineage>
        <taxon>Eukaryota</taxon>
        <taxon>Metazoa</taxon>
        <taxon>Ecdysozoa</taxon>
        <taxon>Arthropoda</taxon>
        <taxon>Chelicerata</taxon>
        <taxon>Arachnida</taxon>
        <taxon>Pseudoscorpiones</taxon>
        <taxon>Cheliferoidea</taxon>
        <taxon>Chernetidae</taxon>
        <taxon>Cordylochernes</taxon>
    </lineage>
</organism>
<feature type="non-terminal residue" evidence="20">
    <location>
        <position position="1"/>
    </location>
</feature>
<feature type="domain" description="Integrase catalytic" evidence="19">
    <location>
        <begin position="2050"/>
        <end position="2210"/>
    </location>
</feature>
<keyword evidence="12" id="KW-0229">DNA integration</keyword>
<evidence type="ECO:0000256" key="8">
    <source>
        <dbReference type="ARBA" id="ARBA00022759"/>
    </source>
</evidence>
<evidence type="ECO:0000256" key="5">
    <source>
        <dbReference type="ARBA" id="ARBA00022723"/>
    </source>
</evidence>
<feature type="compositionally biased region" description="Basic and acidic residues" evidence="18">
    <location>
        <begin position="567"/>
        <end position="577"/>
    </location>
</feature>
<evidence type="ECO:0000256" key="7">
    <source>
        <dbReference type="ARBA" id="ARBA00022750"/>
    </source>
</evidence>
<keyword evidence="3" id="KW-0645">Protease</keyword>
<name>A0ABY6KN25_9ARAC</name>
<keyword evidence="2" id="KW-1188">Viral release from host cell</keyword>
<keyword evidence="4" id="KW-0540">Nuclease</keyword>
<dbReference type="Pfam" id="PF14223">
    <property type="entry name" value="Retrotran_gag_2"/>
    <property type="match status" value="1"/>
</dbReference>
<evidence type="ECO:0000256" key="14">
    <source>
        <dbReference type="ARBA" id="ARBA00022932"/>
    </source>
</evidence>
<dbReference type="Gene3D" id="1.10.340.70">
    <property type="match status" value="1"/>
</dbReference>
<keyword evidence="21" id="KW-1185">Reference proteome</keyword>
<evidence type="ECO:0000256" key="15">
    <source>
        <dbReference type="ARBA" id="ARBA00023113"/>
    </source>
</evidence>
<dbReference type="Pfam" id="PF22936">
    <property type="entry name" value="Pol_BBD"/>
    <property type="match status" value="1"/>
</dbReference>
<gene>
    <name evidence="20" type="ORF">LAZ67_7002299</name>
</gene>
<feature type="region of interest" description="Disordered" evidence="18">
    <location>
        <begin position="1869"/>
        <end position="1919"/>
    </location>
</feature>
<dbReference type="SUPFAM" id="SSF56672">
    <property type="entry name" value="DNA/RNA polymerases"/>
    <property type="match status" value="2"/>
</dbReference>
<feature type="domain" description="Integrase catalytic" evidence="19">
    <location>
        <begin position="1381"/>
        <end position="1479"/>
    </location>
</feature>
<keyword evidence="15" id="KW-0917">Virion maturation</keyword>
<dbReference type="InterPro" id="IPR043502">
    <property type="entry name" value="DNA/RNA_pol_sf"/>
</dbReference>
<keyword evidence="14" id="KW-0239">DNA-directed DNA polymerase</keyword>
<keyword evidence="13" id="KW-0695">RNA-directed DNA polymerase</keyword>
<protein>
    <recommendedName>
        <fullName evidence="19">Integrase catalytic domain-containing protein</fullName>
    </recommendedName>
</protein>
<keyword evidence="14" id="KW-0548">Nucleotidyltransferase</keyword>
<evidence type="ECO:0000256" key="9">
    <source>
        <dbReference type="ARBA" id="ARBA00022801"/>
    </source>
</evidence>
<dbReference type="InterPro" id="IPR036397">
    <property type="entry name" value="RNaseH_sf"/>
</dbReference>
<feature type="region of interest" description="Disordered" evidence="18">
    <location>
        <begin position="1494"/>
        <end position="1517"/>
    </location>
</feature>
<keyword evidence="17" id="KW-0511">Multifunctional enzyme</keyword>
<keyword evidence="16" id="KW-0233">DNA recombination</keyword>
<keyword evidence="8" id="KW-0255">Endonuclease</keyword>
<feature type="compositionally biased region" description="Polar residues" evidence="18">
    <location>
        <begin position="1501"/>
        <end position="1510"/>
    </location>
</feature>
<keyword evidence="7" id="KW-0064">Aspartyl protease</keyword>
<keyword evidence="14" id="KW-0808">Transferase</keyword>
<keyword evidence="9" id="KW-0378">Hydrolase</keyword>
<evidence type="ECO:0000313" key="20">
    <source>
        <dbReference type="EMBL" id="UYV70259.1"/>
    </source>
</evidence>
<dbReference type="PANTHER" id="PTHR42648">
    <property type="entry name" value="TRANSPOSASE, PUTATIVE-RELATED"/>
    <property type="match status" value="1"/>
</dbReference>
<sequence length="2555" mass="293388">MAEYNVLSQTKIEPLTGNNYQIWALKIGAVLRGRKLFKCVITDPEPDMEDKSSLEIWSDKNDEAFGIIITTLTNEQAGMFIGETNAKKVWDSLRKTYTGNLEDKIIDIGLELKNIRMKDNETVDEYITRAKNIAARSSSLGHQFTSRELSFHIVRGIHPSLRNNFLSVYELVNKGNSVIFNKDGAKIYNEGNDLVAEAYIKDRMFMMETKQRNVPIAKNENVMVINTHISNKNSNISLWHKRLNHINEEYMKKMIQGHIVRGLDLKFERLPECEACIMGKLVQKPYNITDNYTVKPLQLIHMDLCGPMPCQSLGGSKYFLVIVDDYSRRIFVYFLRSKDETFERFEEFKARAENELSLRIKDVRTDNGTEFCNSRFEGLFKRSGIHHQLTTTYSPQSNGVAERVNRTLIDTGRTLLIDSKLPMMFWAEAIATAAYIKNCTPHRSIKQNTPMQRWNGRKPSVKHIRIFGCLTHWLESKPRRNKFSPKGRKGIFIGYSIKRKAYRIYDIMTKRIHEVRSVKFSEDKRGIDYANDIQEDTNCDNLTYKGNCEEIVAEDFLILKEDNPVTESKMKSQEDTSVKLGGDCENDSSQTEPIQERCVKGGRKKGETKSILEERHKARLEEQERKLIEEGVRRSQRIKDRNDANLIMEIDHYIPENFIEAMDSGERNEWHKAMEDELSEIEKHKVWTLVPRENGMKVINSKWVYSTKKTPSDGIYKRKARLVAVGCNQRYGVDYKESFSPVLKKESLRTIVDLATQQNLTIKTYDVKTAYLYGELKETVYMRQPDGFIQKEKKTKCVNWKKSLYGLPQSGKCWNKKINEILYQLGMIRTKCDPCVYKLQRGEEYAILGLYVDDLIIAGTSKEINDNLASEIEKYVTLTEKKDSEPFIGIEIKREEDGFYLSQTHYIDTILHRFGLEECNSVQTPGDQNQNLDEYLDSKPVDKTVYQEMIGSLMYLSTGTRPDISFNVSNLSQYSNDPREIHLTGVKRIYRYLKGTRNKMLAYKSKDNNITISTDASWCTTRDAKSYSGYTVKLGDNLINWRSRKQNLVALSTCEAELISICEGISEVLWLKGLLEELCENLTFPITLKSDSQAAINWIQSDKITSRTKHINRKYYFVKEEIQNGIKLEYTKNHQATNSKKSHASFAKEKDISRKTVGSTLTTKKIKRIQHTKNNMASTRNYHKGPKQNKDTARSAIQERTEEPSQRRDPTSEYALHASTREERPTTQDVWIIDSACTSHMTSHGEWIEHKTEERRSIQVAEEGRHIESASSGSIQATVQGKDKLNNAVTLHNVLHVPHLKGNLMSIPSVVRRGNSVLLNSEGAYIYSSDDKLIGTGNFDGNMYTLNLSRLPEATHVPNEHCLISKDNSRTAWHRRLGHPSDNKLDLILKNNLLKGLNSINESKGIKHELTTPYTPRSNGRVERSNRTLLDKGRTLLADSQLPLHFWAEAVNTAAYLYNFTPTTNDPDTTPMENGKEDEQLDNHVLSDVDIEEPAPDAMINRQTESSGSDRPQRTRTIPKRFDDYVLATTNETIPKDYDEAITCEDKKHWENAMLEEIQNMYSHQVWELVPRPVNAKVVKSKWVFKISKDQENKTYKARLVAMGYNQIPGRDYNESFSPVIKNATLRTILSMAATKDPVIKLFDVKAAYLNGNIENTIFMEQPPGFVQDRNKVCKLNKSIFGLPQSGRSWYEKFSQVLHDCGLKKLKSDPCLFKWKNEDKYFYVGIYVDDFITVSDSEDTSNRFINKFRHHLEIKDVTCKGMFLGIKIIQDKEGISLQQSHYVQQILQKYGMENCKEVPTPGSKEINLDNHIEDNNCDQHTYQEALGMLMFLAVNTRPDIAYITSKLSQYSRQSKQMHWTAIKRRHLPSVQAIPGPGGGYLHKGPIPRPDEETPGEPQHRGNKDKQQQQNQLQQQQQNQVQQQQNQIQQQQQHQLQQQHQMQQQQRQQHQRQADLSFIEDPQDHQNTVMVKKRGLLRAVVPASFKEHVLKEYHDNMSHPSMNKTVKLIVPLFWWSDMVQEIKSYVRSCKTCQLTKSSNQPTLGQLIIPDTELQPTQVISADTIVMGTAAENTKHKYIQVFIDHLTRYVWAFPTIKNTAQATLQCFNRILQVSLPIKHIITDNGKNFNSKEFKRCLKVHNIKQTFTTPYHPQSNGMCEKVNGTIMTKLRTALLDKPKVKWSTLLPKVITDYNNTPHDVTGFPPSFLIFGYNVQPQFADNPSTSVEDARKLAIKRTQHHREISKRRHDSRHPDIEFKVGDLVLKRIPYNDPKLIKTAPKYEGPFEVLRKLSKVTYELSTTDQDNPPRNPTGDPIKAHISQLNGGWVNKEEFLCEDGPVCLPGDADRQEGLHKVTEPQDRLGATEVTVHYTSLKNHPFFEGLPWETLSTQTPPQILPYLPGTSSNEELRGEFIEPVLDDEQLSKLMGLLPPAAPAHRKISALGKSPQETEERLTRQARENPWHRFVEGNLILRQGLVDKRKVGGVPQCSIDLSVLLKPANCIAGETTFSCQYVKEYNVSSALIHPGVQCIQCPNTFRSTMYPVPLYINPGLQCIQCFI</sequence>
<dbReference type="CDD" id="cd09272">
    <property type="entry name" value="RNase_HI_RT_Ty1"/>
    <property type="match status" value="1"/>
</dbReference>
<evidence type="ECO:0000256" key="17">
    <source>
        <dbReference type="ARBA" id="ARBA00023268"/>
    </source>
</evidence>
<reference evidence="20 21" key="1">
    <citation type="submission" date="2022-01" db="EMBL/GenBank/DDBJ databases">
        <title>A chromosomal length assembly of Cordylochernes scorpioides.</title>
        <authorList>
            <person name="Zeh D."/>
            <person name="Zeh J."/>
        </authorList>
    </citation>
    <scope>NUCLEOTIDE SEQUENCE [LARGE SCALE GENOMIC DNA]</scope>
    <source>
        <strain evidence="20">IN4F17</strain>
        <tissue evidence="20">Whole Body</tissue>
    </source>
</reference>
<evidence type="ECO:0000256" key="3">
    <source>
        <dbReference type="ARBA" id="ARBA00022670"/>
    </source>
</evidence>
<feature type="region of interest" description="Disordered" evidence="18">
    <location>
        <begin position="1157"/>
        <end position="1229"/>
    </location>
</feature>
<keyword evidence="11" id="KW-0460">Magnesium</keyword>
<keyword evidence="6" id="KW-0547">Nucleotide-binding</keyword>
<dbReference type="Gene3D" id="3.30.420.10">
    <property type="entry name" value="Ribonuclease H-like superfamily/Ribonuclease H"/>
    <property type="match status" value="3"/>
</dbReference>